<evidence type="ECO:0000313" key="4">
    <source>
        <dbReference type="Proteomes" id="UP001079430"/>
    </source>
</evidence>
<feature type="region of interest" description="Disordered" evidence="1">
    <location>
        <begin position="127"/>
        <end position="173"/>
    </location>
</feature>
<name>A0ABT4KMV9_9HYPH</name>
<proteinExistence type="predicted"/>
<feature type="compositionally biased region" description="Basic residues" evidence="1">
    <location>
        <begin position="141"/>
        <end position="152"/>
    </location>
</feature>
<reference evidence="3" key="1">
    <citation type="submission" date="2022-10" db="EMBL/GenBank/DDBJ databases">
        <title>Whole genome sequencing of three plant growth promoting bacteria isolated from Vachellia tortilis subsp. raddiana in Morocco.</title>
        <authorList>
            <person name="Hnini M."/>
            <person name="Zouagui R."/>
            <person name="Zouagui H."/>
            <person name="Chemao Elfihri M.-W."/>
            <person name="Ibrahimi A."/>
            <person name="Sbabou L."/>
            <person name="Aurag J."/>
        </authorList>
    </citation>
    <scope>NUCLEOTIDE SEQUENCE</scope>
    <source>
        <strain evidence="3">LMR678</strain>
    </source>
</reference>
<gene>
    <name evidence="3" type="ORF">O3W52_25895</name>
</gene>
<keyword evidence="2" id="KW-0472">Membrane</keyword>
<sequence length="173" mass="18638">MTSLANVEIEPGDARGVRAKARTGPLIALALVLLPLNAGTLLYTAKNAADVRESREALAAVKRSIDGLKLQIDKQDRNIARPDDAAIISQIEKLGKDLSLISERMRSGTLASGGSVILSAPGKEVMRRLEPPPNASSGAAFRHRMRTSRRPVPRAPRSPIGRAMSDPFRRRAS</sequence>
<accession>A0ABT4KMV9</accession>
<dbReference type="RefSeq" id="WP_269285624.1">
    <property type="nucleotide sequence ID" value="NZ_JAPVOI010000005.1"/>
</dbReference>
<dbReference type="EMBL" id="JAPVOI010000005">
    <property type="protein sequence ID" value="MCZ4093308.1"/>
    <property type="molecule type" value="Genomic_DNA"/>
</dbReference>
<feature type="transmembrane region" description="Helical" evidence="2">
    <location>
        <begin position="26"/>
        <end position="45"/>
    </location>
</feature>
<comment type="caution">
    <text evidence="3">The sequence shown here is derived from an EMBL/GenBank/DDBJ whole genome shotgun (WGS) entry which is preliminary data.</text>
</comment>
<keyword evidence="2" id="KW-0812">Transmembrane</keyword>
<evidence type="ECO:0000313" key="3">
    <source>
        <dbReference type="EMBL" id="MCZ4093308.1"/>
    </source>
</evidence>
<dbReference type="Proteomes" id="UP001079430">
    <property type="component" value="Unassembled WGS sequence"/>
</dbReference>
<organism evidence="3 4">
    <name type="scientific">Sinorhizobium psoraleae</name>
    <dbReference type="NCBI Taxonomy" id="520838"/>
    <lineage>
        <taxon>Bacteria</taxon>
        <taxon>Pseudomonadati</taxon>
        <taxon>Pseudomonadota</taxon>
        <taxon>Alphaproteobacteria</taxon>
        <taxon>Hyphomicrobiales</taxon>
        <taxon>Rhizobiaceae</taxon>
        <taxon>Sinorhizobium/Ensifer group</taxon>
        <taxon>Sinorhizobium</taxon>
    </lineage>
</organism>
<evidence type="ECO:0000256" key="2">
    <source>
        <dbReference type="SAM" id="Phobius"/>
    </source>
</evidence>
<keyword evidence="2" id="KW-1133">Transmembrane helix</keyword>
<keyword evidence="4" id="KW-1185">Reference proteome</keyword>
<evidence type="ECO:0000256" key="1">
    <source>
        <dbReference type="SAM" id="MobiDB-lite"/>
    </source>
</evidence>
<protein>
    <submittedName>
        <fullName evidence="3">Uncharacterized protein</fullName>
    </submittedName>
</protein>